<reference evidence="3" key="1">
    <citation type="submission" date="2021-02" db="EMBL/GenBank/DDBJ databases">
        <authorList>
            <person name="Dougan E. K."/>
            <person name="Rhodes N."/>
            <person name="Thang M."/>
            <person name="Chan C."/>
        </authorList>
    </citation>
    <scope>NUCLEOTIDE SEQUENCE</scope>
</reference>
<feature type="non-terminal residue" evidence="3">
    <location>
        <position position="134"/>
    </location>
</feature>
<protein>
    <recommendedName>
        <fullName evidence="2">Tudor domain-containing protein</fullName>
    </recommendedName>
</protein>
<evidence type="ECO:0000259" key="2">
    <source>
        <dbReference type="SMART" id="SM00333"/>
    </source>
</evidence>
<dbReference type="AlphaFoldDB" id="A0A813LUP8"/>
<organism evidence="3 4">
    <name type="scientific">Polarella glacialis</name>
    <name type="common">Dinoflagellate</name>
    <dbReference type="NCBI Taxonomy" id="89957"/>
    <lineage>
        <taxon>Eukaryota</taxon>
        <taxon>Sar</taxon>
        <taxon>Alveolata</taxon>
        <taxon>Dinophyceae</taxon>
        <taxon>Suessiales</taxon>
        <taxon>Suessiaceae</taxon>
        <taxon>Polarella</taxon>
    </lineage>
</organism>
<dbReference type="EMBL" id="CAJNNW010036933">
    <property type="protein sequence ID" value="CAE8738358.1"/>
    <property type="molecule type" value="Genomic_DNA"/>
</dbReference>
<feature type="region of interest" description="Disordered" evidence="1">
    <location>
        <begin position="1"/>
        <end position="28"/>
    </location>
</feature>
<evidence type="ECO:0000313" key="4">
    <source>
        <dbReference type="Proteomes" id="UP000626109"/>
    </source>
</evidence>
<proteinExistence type="predicted"/>
<dbReference type="Proteomes" id="UP000626109">
    <property type="component" value="Unassembled WGS sequence"/>
</dbReference>
<accession>A0A813LUP8</accession>
<evidence type="ECO:0000313" key="3">
    <source>
        <dbReference type="EMBL" id="CAE8738358.1"/>
    </source>
</evidence>
<name>A0A813LUP8_POLGL</name>
<gene>
    <name evidence="3" type="ORF">PGLA2088_LOCUS49154</name>
</gene>
<comment type="caution">
    <text evidence="3">The sequence shown here is derived from an EMBL/GenBank/DDBJ whole genome shotgun (WGS) entry which is preliminary data.</text>
</comment>
<dbReference type="SMART" id="SM00333">
    <property type="entry name" value="TUDOR"/>
    <property type="match status" value="1"/>
</dbReference>
<sequence>MTGATGPDRAQADTDPQAGTDRVKSQLPSVVEGQKVRVRWEGASRRAVVCEPATSHDLKARIKFLDDGSEAEVLFEALRSMEPFEAESDSVGGPLSLEEALQLRTQAEKLLRNRDAEAAIERYSAAIRRLGVCA</sequence>
<evidence type="ECO:0000256" key="1">
    <source>
        <dbReference type="SAM" id="MobiDB-lite"/>
    </source>
</evidence>
<dbReference type="InterPro" id="IPR002999">
    <property type="entry name" value="Tudor"/>
</dbReference>
<feature type="domain" description="Tudor" evidence="2">
    <location>
        <begin position="28"/>
        <end position="86"/>
    </location>
</feature>